<dbReference type="PANTHER" id="PTHR10291:SF43">
    <property type="entry name" value="DEHYDRODOLICHYL DIPHOSPHATE SYNTHASE COMPLEX SUBUNIT DHDDS"/>
    <property type="match status" value="1"/>
</dbReference>
<feature type="active site" evidence="5">
    <location>
        <position position="42"/>
    </location>
</feature>
<dbReference type="Proteomes" id="UP000198662">
    <property type="component" value="Unassembled WGS sequence"/>
</dbReference>
<evidence type="ECO:0000313" key="7">
    <source>
        <dbReference type="Proteomes" id="UP000198662"/>
    </source>
</evidence>
<evidence type="ECO:0000256" key="3">
    <source>
        <dbReference type="ARBA" id="ARBA00022842"/>
    </source>
</evidence>
<evidence type="ECO:0000313" key="6">
    <source>
        <dbReference type="EMBL" id="SDL39952.1"/>
    </source>
</evidence>
<dbReference type="GO" id="GO:0045547">
    <property type="term" value="F:ditrans,polycis-polyprenyl diphosphate synthase [(2E,6E)-farnesyl diphosphate specific] activity"/>
    <property type="evidence" value="ECO:0007669"/>
    <property type="project" value="TreeGrafter"/>
</dbReference>
<evidence type="ECO:0000256" key="5">
    <source>
        <dbReference type="HAMAP-Rule" id="MF_01139"/>
    </source>
</evidence>
<sequence>MDPGLQLPVVAISNLLYRIYERRLARELTGQPLPRHIGVMVDGNRRWARDMGLTDPNDGHRAGAKHIERFLGWCDELGVEHVTIWLLSTENLSRPKDQLDPLLDIIDELAGELSDDDQPWQLRMVGALDLLPEEHQAALKRAQQRTADKRGMQVNLAVCYGGQREIADAVRSFMLEQAAAGAGLEEAAEAIDADSIARHLYMTGQPDPDLVIRTSGEQRISGFLLWQSAYSEFYFCDSNWPDFRRVDFLRAVRSFATRDRRYGK</sequence>
<keyword evidence="2 5" id="KW-0479">Metal-binding</keyword>
<dbReference type="InterPro" id="IPR036424">
    <property type="entry name" value="UPP_synth-like_sf"/>
</dbReference>
<feature type="binding site" evidence="5">
    <location>
        <position position="94"/>
    </location>
    <ligand>
        <name>substrate</name>
    </ligand>
</feature>
<dbReference type="STRING" id="380244.SAMN05216298_3815"/>
<feature type="binding site" evidence="5">
    <location>
        <position position="47"/>
    </location>
    <ligand>
        <name>substrate</name>
    </ligand>
</feature>
<feature type="binding site" evidence="5">
    <location>
        <position position="60"/>
    </location>
    <ligand>
        <name>substrate</name>
    </ligand>
</feature>
<evidence type="ECO:0000256" key="1">
    <source>
        <dbReference type="ARBA" id="ARBA00022679"/>
    </source>
</evidence>
<keyword evidence="7" id="KW-1185">Reference proteome</keyword>
<keyword evidence="1 5" id="KW-0808">Transferase</keyword>
<feature type="binding site" evidence="5">
    <location>
        <begin position="88"/>
        <end position="90"/>
    </location>
    <ligand>
        <name>substrate</name>
    </ligand>
</feature>
<dbReference type="EC" id="2.5.1.-" evidence="5"/>
<feature type="binding site" evidence="5">
    <location>
        <position position="42"/>
    </location>
    <ligand>
        <name>Mg(2+)</name>
        <dbReference type="ChEBI" id="CHEBI:18420"/>
    </ligand>
</feature>
<feature type="binding site" evidence="5">
    <location>
        <begin position="219"/>
        <end position="221"/>
    </location>
    <ligand>
        <name>substrate</name>
    </ligand>
</feature>
<dbReference type="NCBIfam" id="TIGR00055">
    <property type="entry name" value="uppS"/>
    <property type="match status" value="1"/>
</dbReference>
<comment type="cofactor">
    <cofactor evidence="5">
        <name>Mg(2+)</name>
        <dbReference type="ChEBI" id="CHEBI:18420"/>
    </cofactor>
    <text evidence="5">Binds 2 magnesium ions per subunit.</text>
</comment>
<keyword evidence="3 5" id="KW-0460">Magnesium</keyword>
<feature type="binding site" evidence="5">
    <location>
        <position position="232"/>
    </location>
    <ligand>
        <name>Mg(2+)</name>
        <dbReference type="ChEBI" id="CHEBI:18420"/>
    </ligand>
</feature>
<evidence type="ECO:0000256" key="4">
    <source>
        <dbReference type="ARBA" id="ARBA00038453"/>
    </source>
</evidence>
<evidence type="ECO:0000256" key="2">
    <source>
        <dbReference type="ARBA" id="ARBA00022723"/>
    </source>
</evidence>
<comment type="subunit">
    <text evidence="5">Homodimer.</text>
</comment>
<proteinExistence type="inferred from homology"/>
<dbReference type="PANTHER" id="PTHR10291">
    <property type="entry name" value="DEHYDRODOLICHYL DIPHOSPHATE SYNTHASE FAMILY MEMBER"/>
    <property type="match status" value="1"/>
</dbReference>
<protein>
    <recommendedName>
        <fullName evidence="5">Isoprenyl transferase</fullName>
        <ecNumber evidence="5">2.5.1.-</ecNumber>
    </recommendedName>
</protein>
<feature type="active site" description="Proton acceptor" evidence="5">
    <location>
        <position position="91"/>
    </location>
</feature>
<dbReference type="GO" id="GO:0005886">
    <property type="term" value="C:plasma membrane"/>
    <property type="evidence" value="ECO:0007669"/>
    <property type="project" value="TreeGrafter"/>
</dbReference>
<feature type="binding site" evidence="5">
    <location>
        <begin position="43"/>
        <end position="46"/>
    </location>
    <ligand>
        <name>substrate</name>
    </ligand>
</feature>
<accession>A0A1G9JRG3</accession>
<dbReference type="CDD" id="cd00475">
    <property type="entry name" value="Cis_IPPS"/>
    <property type="match status" value="1"/>
</dbReference>
<dbReference type="PROSITE" id="PS01066">
    <property type="entry name" value="UPP_SYNTHASE"/>
    <property type="match status" value="1"/>
</dbReference>
<dbReference type="GO" id="GO:0033850">
    <property type="term" value="F:Z-farnesyl diphosphate synthase activity"/>
    <property type="evidence" value="ECO:0007669"/>
    <property type="project" value="TreeGrafter"/>
</dbReference>
<dbReference type="Gene3D" id="3.40.1180.10">
    <property type="entry name" value="Decaprenyl diphosphate synthase-like"/>
    <property type="match status" value="1"/>
</dbReference>
<dbReference type="GO" id="GO:0000287">
    <property type="term" value="F:magnesium ion binding"/>
    <property type="evidence" value="ECO:0007669"/>
    <property type="project" value="UniProtKB-UniRule"/>
</dbReference>
<dbReference type="AlphaFoldDB" id="A0A1G9JRG3"/>
<gene>
    <name evidence="6" type="ORF">SAMN05216298_3815</name>
</gene>
<name>A0A1G9JRG3_9ACTN</name>
<dbReference type="NCBIfam" id="NF011403">
    <property type="entry name" value="PRK14828.1"/>
    <property type="match status" value="1"/>
</dbReference>
<comment type="caution">
    <text evidence="5">Lacks conserved residue(s) required for the propagation of feature annotation.</text>
</comment>
<organism evidence="6 7">
    <name type="scientific">Glycomyces sambucus</name>
    <dbReference type="NCBI Taxonomy" id="380244"/>
    <lineage>
        <taxon>Bacteria</taxon>
        <taxon>Bacillati</taxon>
        <taxon>Actinomycetota</taxon>
        <taxon>Actinomycetes</taxon>
        <taxon>Glycomycetales</taxon>
        <taxon>Glycomycetaceae</taxon>
        <taxon>Glycomyces</taxon>
    </lineage>
</organism>
<dbReference type="FunFam" id="3.40.1180.10:FF:000003">
    <property type="entry name" value="Isoprenyl transferase 2"/>
    <property type="match status" value="1"/>
</dbReference>
<dbReference type="SUPFAM" id="SSF64005">
    <property type="entry name" value="Undecaprenyl diphosphate synthase"/>
    <property type="match status" value="1"/>
</dbReference>
<comment type="function">
    <text evidence="5">Catalyzes the condensation of isopentenyl diphosphate (IPP) with allylic pyrophosphates generating different type of terpenoids.</text>
</comment>
<comment type="similarity">
    <text evidence="4">Belongs to the UPP synthase family. Z-FPP synthase subfamily.</text>
</comment>
<dbReference type="HAMAP" id="MF_01139">
    <property type="entry name" value="ISPT"/>
    <property type="match status" value="1"/>
</dbReference>
<feature type="binding site" evidence="5">
    <location>
        <position position="213"/>
    </location>
    <ligand>
        <name>substrate</name>
    </ligand>
</feature>
<dbReference type="GO" id="GO:0016094">
    <property type="term" value="P:polyprenol biosynthetic process"/>
    <property type="evidence" value="ECO:0007669"/>
    <property type="project" value="TreeGrafter"/>
</dbReference>
<dbReference type="EMBL" id="FNGF01000005">
    <property type="protein sequence ID" value="SDL39952.1"/>
    <property type="molecule type" value="Genomic_DNA"/>
</dbReference>
<dbReference type="Pfam" id="PF01255">
    <property type="entry name" value="Prenyltransf"/>
    <property type="match status" value="1"/>
</dbReference>
<dbReference type="InterPro" id="IPR001441">
    <property type="entry name" value="UPP_synth-like"/>
</dbReference>
<dbReference type="InterPro" id="IPR018520">
    <property type="entry name" value="UPP_synth-like_CS"/>
</dbReference>
<reference evidence="7" key="1">
    <citation type="submission" date="2016-10" db="EMBL/GenBank/DDBJ databases">
        <authorList>
            <person name="Varghese N."/>
            <person name="Submissions S."/>
        </authorList>
    </citation>
    <scope>NUCLEOTIDE SEQUENCE [LARGE SCALE GENOMIC DNA]</scope>
    <source>
        <strain evidence="7">CGMCC 4.3147</strain>
    </source>
</reference>